<dbReference type="RefSeq" id="WP_021690682.1">
    <property type="nucleotide sequence ID" value="NZ_BASZ01000006.1"/>
</dbReference>
<dbReference type="eggNOG" id="ENOG5033TUD">
    <property type="taxonomic scope" value="Bacteria"/>
</dbReference>
<keyword evidence="3" id="KW-1185">Reference proteome</keyword>
<accession>U2YMQ6</accession>
<dbReference type="OrthoDB" id="7278895at2"/>
<organism evidence="2 3">
    <name type="scientific">Caenibius tardaugens NBRC 16725</name>
    <dbReference type="NCBI Taxonomy" id="1219035"/>
    <lineage>
        <taxon>Bacteria</taxon>
        <taxon>Pseudomonadati</taxon>
        <taxon>Pseudomonadota</taxon>
        <taxon>Alphaproteobacteria</taxon>
        <taxon>Sphingomonadales</taxon>
        <taxon>Erythrobacteraceae</taxon>
        <taxon>Caenibius</taxon>
    </lineage>
</organism>
<feature type="transmembrane region" description="Helical" evidence="1">
    <location>
        <begin position="88"/>
        <end position="109"/>
    </location>
</feature>
<evidence type="ECO:0000313" key="3">
    <source>
        <dbReference type="Proteomes" id="UP000016568"/>
    </source>
</evidence>
<proteinExistence type="predicted"/>
<keyword evidence="1" id="KW-0812">Transmembrane</keyword>
<evidence type="ECO:0000256" key="1">
    <source>
        <dbReference type="SAM" id="Phobius"/>
    </source>
</evidence>
<sequence length="119" mass="12493">MTGETAEQDNRVVGAVAAATSVTALACGVCCVLPFAIPAAMLGSLGAVIAWFADAYAWLTPIAIAAVVAGWLWVAVQSRRSGKRPARATLVVMLFATMMTALACLWPLFEETVEGVLRH</sequence>
<dbReference type="EMBL" id="BASZ01000006">
    <property type="protein sequence ID" value="GAD49777.1"/>
    <property type="molecule type" value="Genomic_DNA"/>
</dbReference>
<feature type="transmembrane region" description="Helical" evidence="1">
    <location>
        <begin position="12"/>
        <end position="35"/>
    </location>
</feature>
<keyword evidence="1" id="KW-1133">Transmembrane helix</keyword>
<dbReference type="AlphaFoldDB" id="U2YMQ6"/>
<dbReference type="KEGG" id="ntd:EGO55_18300"/>
<evidence type="ECO:0008006" key="4">
    <source>
        <dbReference type="Google" id="ProtNLM"/>
    </source>
</evidence>
<name>U2YMQ6_9SPHN</name>
<reference evidence="2 3" key="1">
    <citation type="submission" date="2013-09" db="EMBL/GenBank/DDBJ databases">
        <title>Whole genome shotgun sequence of Novosphingobium tardaugens NBRC 16725.</title>
        <authorList>
            <person name="Isaki S."/>
            <person name="Hosoyama A."/>
            <person name="Tsuchikane K."/>
            <person name="Katsumata H."/>
            <person name="Ando Y."/>
            <person name="Yamazaki S."/>
            <person name="Fujita N."/>
        </authorList>
    </citation>
    <scope>NUCLEOTIDE SEQUENCE [LARGE SCALE GENOMIC DNA]</scope>
    <source>
        <strain evidence="2 3">NBRC 16725</strain>
    </source>
</reference>
<evidence type="ECO:0000313" key="2">
    <source>
        <dbReference type="EMBL" id="GAD49777.1"/>
    </source>
</evidence>
<comment type="caution">
    <text evidence="2">The sequence shown here is derived from an EMBL/GenBank/DDBJ whole genome shotgun (WGS) entry which is preliminary data.</text>
</comment>
<protein>
    <recommendedName>
        <fullName evidence="4">Mercuric transport protein MerT</fullName>
    </recommendedName>
</protein>
<feature type="transmembrane region" description="Helical" evidence="1">
    <location>
        <begin position="55"/>
        <end position="76"/>
    </location>
</feature>
<keyword evidence="1" id="KW-0472">Membrane</keyword>
<dbReference type="Proteomes" id="UP000016568">
    <property type="component" value="Unassembled WGS sequence"/>
</dbReference>
<gene>
    <name evidence="2" type="ORF">NT2_06_02170</name>
</gene>